<evidence type="ECO:0000313" key="2">
    <source>
        <dbReference type="EMBL" id="CAG9608186.1"/>
    </source>
</evidence>
<dbReference type="Pfam" id="PF13472">
    <property type="entry name" value="Lipase_GDSL_2"/>
    <property type="match status" value="1"/>
</dbReference>
<sequence>MGTSVKGEFHANKNVTFLTKEQIPQGFFPMNYRIMSIGDSLTKGVGDSTMRGGYIPNLKKKLQGEKGINNIEFLNYGVKGNKTQDLLKRLETNEVQNAIKGSDIVILTIGGNDIMKVVRDNISHLEKNDFHSAKVQYEKNLYRIIDSIRIVHPRIPIILISLYNPFYTWFADVKEIDEILIEWNTIGQKVIDNYKGTYFVHIEDIFKNAHVLHSDYFHPNNKGYNLIANRVFEELTENVLKKYPTKHYSVNNREN</sequence>
<dbReference type="AlphaFoldDB" id="A0A9C7G9C7"/>
<dbReference type="SUPFAM" id="SSF52266">
    <property type="entry name" value="SGNH hydrolase"/>
    <property type="match status" value="1"/>
</dbReference>
<evidence type="ECO:0000313" key="3">
    <source>
        <dbReference type="Proteomes" id="UP000789845"/>
    </source>
</evidence>
<dbReference type="Proteomes" id="UP000789845">
    <property type="component" value="Unassembled WGS sequence"/>
</dbReference>
<reference evidence="2" key="1">
    <citation type="submission" date="2021-10" db="EMBL/GenBank/DDBJ databases">
        <authorList>
            <person name="Criscuolo A."/>
        </authorList>
    </citation>
    <scope>NUCLEOTIDE SEQUENCE</scope>
    <source>
        <strain evidence="2">CIP111885</strain>
    </source>
</reference>
<dbReference type="EMBL" id="CAKJTG010000009">
    <property type="protein sequence ID" value="CAG9608186.1"/>
    <property type="molecule type" value="Genomic_DNA"/>
</dbReference>
<dbReference type="InterPro" id="IPR036514">
    <property type="entry name" value="SGNH_hydro_sf"/>
</dbReference>
<protein>
    <recommendedName>
        <fullName evidence="1">SGNH hydrolase-type esterase domain-containing protein</fullName>
    </recommendedName>
</protein>
<dbReference type="PANTHER" id="PTHR30383:SF27">
    <property type="entry name" value="SPORE GERMINATION LIPASE LIPC"/>
    <property type="match status" value="1"/>
</dbReference>
<dbReference type="Gene3D" id="3.40.50.1110">
    <property type="entry name" value="SGNH hydrolase"/>
    <property type="match status" value="1"/>
</dbReference>
<feature type="domain" description="SGNH hydrolase-type esterase" evidence="1">
    <location>
        <begin position="37"/>
        <end position="225"/>
    </location>
</feature>
<dbReference type="InterPro" id="IPR051532">
    <property type="entry name" value="Ester_Hydrolysis_Enzymes"/>
</dbReference>
<dbReference type="PANTHER" id="PTHR30383">
    <property type="entry name" value="THIOESTERASE 1/PROTEASE 1/LYSOPHOSPHOLIPASE L1"/>
    <property type="match status" value="1"/>
</dbReference>
<dbReference type="CDD" id="cd04506">
    <property type="entry name" value="SGNH_hydrolase_YpmR_like"/>
    <property type="match status" value="1"/>
</dbReference>
<dbReference type="GO" id="GO:0004622">
    <property type="term" value="F:phosphatidylcholine lysophospholipase activity"/>
    <property type="evidence" value="ECO:0007669"/>
    <property type="project" value="TreeGrafter"/>
</dbReference>
<accession>A0A9C7G9C7</accession>
<dbReference type="InterPro" id="IPR013830">
    <property type="entry name" value="SGNH_hydro"/>
</dbReference>
<comment type="caution">
    <text evidence="2">The sequence shown here is derived from an EMBL/GenBank/DDBJ whole genome shotgun (WGS) entry which is preliminary data.</text>
</comment>
<proteinExistence type="predicted"/>
<keyword evidence="3" id="KW-1185">Reference proteome</keyword>
<organism evidence="2 3">
    <name type="scientific">Pseudoneobacillus rhizosphaerae</name>
    <dbReference type="NCBI Taxonomy" id="2880968"/>
    <lineage>
        <taxon>Bacteria</taxon>
        <taxon>Bacillati</taxon>
        <taxon>Bacillota</taxon>
        <taxon>Bacilli</taxon>
        <taxon>Bacillales</taxon>
        <taxon>Bacillaceae</taxon>
        <taxon>Pseudoneobacillus</taxon>
    </lineage>
</organism>
<name>A0A9C7G9C7_9BACI</name>
<evidence type="ECO:0000259" key="1">
    <source>
        <dbReference type="Pfam" id="PF13472"/>
    </source>
</evidence>
<gene>
    <name evidence="2" type="ORF">NEOCIP111885_01878</name>
</gene>